<dbReference type="RefSeq" id="WP_252115349.1">
    <property type="nucleotide sequence ID" value="NZ_JAMSCK010000006.1"/>
</dbReference>
<feature type="domain" description="Fe/B12 periplasmic-binding" evidence="1">
    <location>
        <begin position="92"/>
        <end position="364"/>
    </location>
</feature>
<sequence length="377" mass="42605">MKRIILIFLVMGFISCKDSKKADSPEFQKGKEVEIEEAKGFSITSFENYSILKVNTPWPEAEDPLVYLLAEKNAEIPENLEYNQKVEVPIESLVVTSTTHIPALEALNEEGKLVGFPGLNYISSENTRKLIDAGKILELGQNENINTEILIDLSPDVVIGFAINASNKSFETIQKTGIPVIYNGDWTEATPLGKAEWIKFFGVLFGKESEAEEIFSEIRNEYIKAKELAKTSEKRPSVIAGSMYNDKWYMPYGNSWQAQFIKDANANYLYAETEGDGSLSLAFESVLEKAEDAEYWVSSGQFTSYEQLFNESEHYKRFKAVRDKNVYSVSLSTGETGGITFYELGPQRPDLILKDLISIFHPGLMEDYEPVFYKPLK</sequence>
<dbReference type="PROSITE" id="PS51257">
    <property type="entry name" value="PROKAR_LIPOPROTEIN"/>
    <property type="match status" value="1"/>
</dbReference>
<evidence type="ECO:0000259" key="1">
    <source>
        <dbReference type="PROSITE" id="PS50983"/>
    </source>
</evidence>
<gene>
    <name evidence="2" type="ORF">NE848_15485</name>
</gene>
<accession>A0ABT0Z4Y1</accession>
<dbReference type="InterPro" id="IPR050902">
    <property type="entry name" value="ABC_Transporter_SBP"/>
</dbReference>
<dbReference type="PROSITE" id="PS50983">
    <property type="entry name" value="FE_B12_PBP"/>
    <property type="match status" value="1"/>
</dbReference>
<evidence type="ECO:0000313" key="3">
    <source>
        <dbReference type="Proteomes" id="UP001155077"/>
    </source>
</evidence>
<evidence type="ECO:0000313" key="2">
    <source>
        <dbReference type="EMBL" id="MCM8570798.1"/>
    </source>
</evidence>
<proteinExistence type="predicted"/>
<organism evidence="2 3">
    <name type="scientific">Gramella jeungdoensis</name>
    <dbReference type="NCBI Taxonomy" id="708091"/>
    <lineage>
        <taxon>Bacteria</taxon>
        <taxon>Pseudomonadati</taxon>
        <taxon>Bacteroidota</taxon>
        <taxon>Flavobacteriia</taxon>
        <taxon>Flavobacteriales</taxon>
        <taxon>Flavobacteriaceae</taxon>
        <taxon>Christiangramia</taxon>
    </lineage>
</organism>
<keyword evidence="3" id="KW-1185">Reference proteome</keyword>
<dbReference type="PANTHER" id="PTHR30535:SF34">
    <property type="entry name" value="MOLYBDATE-BINDING PROTEIN MOLA"/>
    <property type="match status" value="1"/>
</dbReference>
<dbReference type="Pfam" id="PF01497">
    <property type="entry name" value="Peripla_BP_2"/>
    <property type="match status" value="1"/>
</dbReference>
<dbReference type="EMBL" id="JAMSCK010000006">
    <property type="protein sequence ID" value="MCM8570798.1"/>
    <property type="molecule type" value="Genomic_DNA"/>
</dbReference>
<dbReference type="InterPro" id="IPR002491">
    <property type="entry name" value="ABC_transptr_periplasmic_BD"/>
</dbReference>
<reference evidence="2" key="1">
    <citation type="submission" date="2022-06" db="EMBL/GenBank/DDBJ databases">
        <title>Gramella sediminis sp. nov., isolated from deep-sea sediment of the Indian Ocean.</title>
        <authorList>
            <person name="Yang L."/>
        </authorList>
    </citation>
    <scope>NUCLEOTIDE SEQUENCE</scope>
    <source>
        <strain evidence="2">HMD3159</strain>
    </source>
</reference>
<dbReference type="Gene3D" id="3.40.50.1980">
    <property type="entry name" value="Nitrogenase molybdenum iron protein domain"/>
    <property type="match status" value="2"/>
</dbReference>
<dbReference type="SUPFAM" id="SSF53807">
    <property type="entry name" value="Helical backbone' metal receptor"/>
    <property type="match status" value="1"/>
</dbReference>
<dbReference type="PANTHER" id="PTHR30535">
    <property type="entry name" value="VITAMIN B12-BINDING PROTEIN"/>
    <property type="match status" value="1"/>
</dbReference>
<dbReference type="Proteomes" id="UP001155077">
    <property type="component" value="Unassembled WGS sequence"/>
</dbReference>
<name>A0ABT0Z4Y1_9FLAO</name>
<comment type="caution">
    <text evidence="2">The sequence shown here is derived from an EMBL/GenBank/DDBJ whole genome shotgun (WGS) entry which is preliminary data.</text>
</comment>
<protein>
    <submittedName>
        <fullName evidence="2">ABC transporter substrate-binding protein</fullName>
    </submittedName>
</protein>